<dbReference type="AlphaFoldDB" id="A0A239EPI1"/>
<dbReference type="PANTHER" id="PTHR37574">
    <property type="entry name" value="LIPASE B"/>
    <property type="match status" value="1"/>
</dbReference>
<dbReference type="SUPFAM" id="SSF53474">
    <property type="entry name" value="alpha/beta-Hydrolases"/>
    <property type="match status" value="1"/>
</dbReference>
<feature type="domain" description="AB hydrolase-1" evidence="1">
    <location>
        <begin position="51"/>
        <end position="161"/>
    </location>
</feature>
<evidence type="ECO:0000259" key="1">
    <source>
        <dbReference type="Pfam" id="PF00561"/>
    </source>
</evidence>
<dbReference type="PROSITE" id="PS51318">
    <property type="entry name" value="TAT"/>
    <property type="match status" value="1"/>
</dbReference>
<dbReference type="InterPro" id="IPR000073">
    <property type="entry name" value="AB_hydrolase_1"/>
</dbReference>
<dbReference type="Gene3D" id="3.40.50.1820">
    <property type="entry name" value="alpha/beta hydrolase"/>
    <property type="match status" value="1"/>
</dbReference>
<dbReference type="Proteomes" id="UP000198373">
    <property type="component" value="Unassembled WGS sequence"/>
</dbReference>
<evidence type="ECO:0000313" key="2">
    <source>
        <dbReference type="EMBL" id="SNS46148.1"/>
    </source>
</evidence>
<keyword evidence="2" id="KW-0378">Hydrolase</keyword>
<dbReference type="GO" id="GO:0016787">
    <property type="term" value="F:hydrolase activity"/>
    <property type="evidence" value="ECO:0007669"/>
    <property type="project" value="UniProtKB-KW"/>
</dbReference>
<dbReference type="Pfam" id="PF00561">
    <property type="entry name" value="Abhydrolase_1"/>
    <property type="match status" value="1"/>
</dbReference>
<proteinExistence type="predicted"/>
<dbReference type="InterPro" id="IPR053228">
    <property type="entry name" value="Stereospecific_Lipase"/>
</dbReference>
<evidence type="ECO:0000313" key="3">
    <source>
        <dbReference type="Proteomes" id="UP000198373"/>
    </source>
</evidence>
<name>A0A239EPI1_9ACTN</name>
<dbReference type="RefSeq" id="WP_089305491.1">
    <property type="nucleotide sequence ID" value="NZ_FZOO01000004.1"/>
</dbReference>
<organism evidence="2 3">
    <name type="scientific">Geodermatophilus pulveris</name>
    <dbReference type="NCBI Taxonomy" id="1564159"/>
    <lineage>
        <taxon>Bacteria</taxon>
        <taxon>Bacillati</taxon>
        <taxon>Actinomycetota</taxon>
        <taxon>Actinomycetes</taxon>
        <taxon>Geodermatophilales</taxon>
        <taxon>Geodermatophilaceae</taxon>
        <taxon>Geodermatophilus</taxon>
    </lineage>
</organism>
<dbReference type="InterPro" id="IPR006311">
    <property type="entry name" value="TAT_signal"/>
</dbReference>
<reference evidence="3" key="1">
    <citation type="submission" date="2017-06" db="EMBL/GenBank/DDBJ databases">
        <authorList>
            <person name="Varghese N."/>
            <person name="Submissions S."/>
        </authorList>
    </citation>
    <scope>NUCLEOTIDE SEQUENCE [LARGE SCALE GENOMIC DNA]</scope>
    <source>
        <strain evidence="3">DSM 46839</strain>
    </source>
</reference>
<gene>
    <name evidence="2" type="ORF">SAMN06893096_104220</name>
</gene>
<keyword evidence="3" id="KW-1185">Reference proteome</keyword>
<accession>A0A239EPI1</accession>
<dbReference type="OrthoDB" id="8871309at2"/>
<dbReference type="PANTHER" id="PTHR37574:SF1">
    <property type="entry name" value="LIPASE B"/>
    <property type="match status" value="1"/>
</dbReference>
<dbReference type="InterPro" id="IPR029058">
    <property type="entry name" value="AB_hydrolase_fold"/>
</dbReference>
<sequence>MLAGLSPARRRLVAALLALVAAAVLAGGAAWLLGRPAVGAGAPVAQERPGPVLLVPGYGGSTAALRPLADRLAALGRDTAVVEVPGNGTGDLAAAADALAEAAEAALERTGAGSVDVVGYSAGGVVARLWAADGGADVARRIVTLGSPHHGTALADLAGRLAPEQCADACRQLATGSPLLAELNAGDETPEGPAWVSIWTAQDQTVTPPESARLDGALELPVQSVCAQARVGHGELPRDPLVQAMVLEQLGAAPPAALGPDDCARLSSG</sequence>
<protein>
    <submittedName>
        <fullName evidence="2">Triacylglycerol esterase/lipase EstA, alpha/beta hydrolase fold</fullName>
    </submittedName>
</protein>
<dbReference type="EMBL" id="FZOO01000004">
    <property type="protein sequence ID" value="SNS46148.1"/>
    <property type="molecule type" value="Genomic_DNA"/>
</dbReference>